<keyword evidence="4 9" id="KW-0378">Hydrolase</keyword>
<dbReference type="GO" id="GO:0005975">
    <property type="term" value="P:carbohydrate metabolic process"/>
    <property type="evidence" value="ECO:0007669"/>
    <property type="project" value="InterPro"/>
</dbReference>
<evidence type="ECO:0000256" key="2">
    <source>
        <dbReference type="ARBA" id="ARBA00008773"/>
    </source>
</evidence>
<evidence type="ECO:0000256" key="9">
    <source>
        <dbReference type="RuleBase" id="RU004336"/>
    </source>
</evidence>
<accession>A0A7J7D9Q3</accession>
<evidence type="ECO:0000256" key="1">
    <source>
        <dbReference type="ARBA" id="ARBA00000382"/>
    </source>
</evidence>
<evidence type="ECO:0000256" key="6">
    <source>
        <dbReference type="ARBA" id="ARBA00033335"/>
    </source>
</evidence>
<dbReference type="EMBL" id="JAAARO010000009">
    <property type="protein sequence ID" value="KAF5743095.1"/>
    <property type="molecule type" value="Genomic_DNA"/>
</dbReference>
<evidence type="ECO:0000313" key="11">
    <source>
        <dbReference type="EMBL" id="KAF5743087.1"/>
    </source>
</evidence>
<gene>
    <name evidence="11" type="ORF">HS088_TW09G01152</name>
    <name evidence="12" type="ORF">HS088_TW09G01160</name>
</gene>
<dbReference type="InterPro" id="IPR044965">
    <property type="entry name" value="Glyco_hydro_17_plant"/>
</dbReference>
<dbReference type="InParanoid" id="A0A7J7D9Q3"/>
<name>A0A7J7D9Q3_TRIWF</name>
<dbReference type="FunCoup" id="A0A7J7D9Q3">
    <property type="interactions" value="21"/>
</dbReference>
<evidence type="ECO:0000256" key="4">
    <source>
        <dbReference type="ARBA" id="ARBA00022801"/>
    </source>
</evidence>
<dbReference type="Pfam" id="PF00332">
    <property type="entry name" value="Glyco_hydro_17"/>
    <property type="match status" value="1"/>
</dbReference>
<protein>
    <recommendedName>
        <fullName evidence="3">glucan endo-1,3-beta-D-glucosidase</fullName>
        <ecNumber evidence="3">3.2.1.39</ecNumber>
    </recommendedName>
    <alternativeName>
        <fullName evidence="6">(1-&gt;3)-beta-glucan endohydrolase</fullName>
    </alternativeName>
    <alternativeName>
        <fullName evidence="7">Beta-1,3-endoglucanase</fullName>
    </alternativeName>
</protein>
<dbReference type="Proteomes" id="UP000593562">
    <property type="component" value="Unassembled WGS sequence"/>
</dbReference>
<keyword evidence="5 9" id="KW-0326">Glycosidase</keyword>
<dbReference type="Gene3D" id="3.20.20.80">
    <property type="entry name" value="Glycosidases"/>
    <property type="match status" value="1"/>
</dbReference>
<comment type="catalytic activity">
    <reaction evidence="1">
        <text>Hydrolysis of (1-&gt;3)-beta-D-glucosidic linkages in (1-&gt;3)-beta-D-glucans.</text>
        <dbReference type="EC" id="3.2.1.39"/>
    </reaction>
</comment>
<dbReference type="SUPFAM" id="SSF51445">
    <property type="entry name" value="(Trans)glycosidases"/>
    <property type="match status" value="1"/>
</dbReference>
<dbReference type="PROSITE" id="PS00587">
    <property type="entry name" value="GLYCOSYL_HYDROL_F17"/>
    <property type="match status" value="1"/>
</dbReference>
<feature type="chain" id="PRO_5033594766" description="glucan endo-1,3-beta-D-glucosidase" evidence="10">
    <location>
        <begin position="18"/>
        <end position="340"/>
    </location>
</feature>
<evidence type="ECO:0000256" key="10">
    <source>
        <dbReference type="SAM" id="SignalP"/>
    </source>
</evidence>
<evidence type="ECO:0000313" key="12">
    <source>
        <dbReference type="EMBL" id="KAF5743095.1"/>
    </source>
</evidence>
<feature type="signal peptide" evidence="10">
    <location>
        <begin position="1"/>
        <end position="17"/>
    </location>
</feature>
<evidence type="ECO:0000256" key="7">
    <source>
        <dbReference type="ARBA" id="ARBA00033417"/>
    </source>
</evidence>
<dbReference type="EMBL" id="JAAARO010000009">
    <property type="protein sequence ID" value="KAF5743087.1"/>
    <property type="molecule type" value="Genomic_DNA"/>
</dbReference>
<evidence type="ECO:0000313" key="13">
    <source>
        <dbReference type="Proteomes" id="UP000593562"/>
    </source>
</evidence>
<dbReference type="AlphaFoldDB" id="A0A7J7D9Q3"/>
<comment type="caution">
    <text evidence="12">The sequence shown here is derived from an EMBL/GenBank/DDBJ whole genome shotgun (WGS) entry which is preliminary data.</text>
</comment>
<reference evidence="12 13" key="1">
    <citation type="journal article" date="2020" name="Nat. Commun.">
        <title>Genome of Tripterygium wilfordii and identification of cytochrome P450 involved in triptolide biosynthesis.</title>
        <authorList>
            <person name="Tu L."/>
            <person name="Su P."/>
            <person name="Zhang Z."/>
            <person name="Gao L."/>
            <person name="Wang J."/>
            <person name="Hu T."/>
            <person name="Zhou J."/>
            <person name="Zhang Y."/>
            <person name="Zhao Y."/>
            <person name="Liu Y."/>
            <person name="Song Y."/>
            <person name="Tong Y."/>
            <person name="Lu Y."/>
            <person name="Yang J."/>
            <person name="Xu C."/>
            <person name="Jia M."/>
            <person name="Peters R.J."/>
            <person name="Huang L."/>
            <person name="Gao W."/>
        </authorList>
    </citation>
    <scope>NUCLEOTIDE SEQUENCE [LARGE SCALE GENOMIC DNA]</scope>
    <source>
        <strain evidence="13">cv. XIE 37</strain>
        <strain evidence="12">XIE 37</strain>
        <tissue evidence="12">Leaf</tissue>
    </source>
</reference>
<evidence type="ECO:0000256" key="5">
    <source>
        <dbReference type="ARBA" id="ARBA00023295"/>
    </source>
</evidence>
<dbReference type="GO" id="GO:0042973">
    <property type="term" value="F:glucan endo-1,3-beta-D-glucosidase activity"/>
    <property type="evidence" value="ECO:0007669"/>
    <property type="project" value="UniProtKB-EC"/>
</dbReference>
<keyword evidence="10" id="KW-0732">Signal</keyword>
<dbReference type="EC" id="3.2.1.39" evidence="3"/>
<dbReference type="FunFam" id="3.20.20.80:FF:000010">
    <property type="entry name" value="glucan endo-1,3-beta-glucosidase, basic"/>
    <property type="match status" value="1"/>
</dbReference>
<organism evidence="12 13">
    <name type="scientific">Tripterygium wilfordii</name>
    <name type="common">Thunder God vine</name>
    <dbReference type="NCBI Taxonomy" id="458696"/>
    <lineage>
        <taxon>Eukaryota</taxon>
        <taxon>Viridiplantae</taxon>
        <taxon>Streptophyta</taxon>
        <taxon>Embryophyta</taxon>
        <taxon>Tracheophyta</taxon>
        <taxon>Spermatophyta</taxon>
        <taxon>Magnoliopsida</taxon>
        <taxon>eudicotyledons</taxon>
        <taxon>Gunneridae</taxon>
        <taxon>Pentapetalae</taxon>
        <taxon>rosids</taxon>
        <taxon>fabids</taxon>
        <taxon>Celastrales</taxon>
        <taxon>Celastraceae</taxon>
        <taxon>Tripterygium</taxon>
    </lineage>
</organism>
<sequence length="340" mass="37554">MAHFCLAIVIFISATLNQMTITEASIDIGVTYQLLGDKQPQPSDVINLYKKYGIGKIRLYEPDPPTLDALKGTQISVALGIPKNDIPNLASGQGATNHWFSSKVQPYLDNVLLSYIVVGNDLIPGEYSSYIPTIMDYLQSILNSSNLHGIKVTTAVPITTLVTSYPPSTGPFIKEAHGAFGRVLKFLSKQGSPLMINVYPYYAYATEPVNIRLDYAQFTAKEAIFQDKGLSYLNLFDAMVDAFYYAMERLGVSDVDVVVGETGWPSAGNGNFTTPKLAATYNQHFIKHILNFNGTPKRAGAYVEGFLHTMINENFQFNPGNQNFGLFNPNMQPVYPLFSN</sequence>
<dbReference type="InterPro" id="IPR017853">
    <property type="entry name" value="GH"/>
</dbReference>
<proteinExistence type="inferred from homology"/>
<dbReference type="InterPro" id="IPR000490">
    <property type="entry name" value="Glyco_hydro_17"/>
</dbReference>
<keyword evidence="13" id="KW-1185">Reference proteome</keyword>
<comment type="similarity">
    <text evidence="2 8">Belongs to the glycosyl hydrolase 17 family.</text>
</comment>
<evidence type="ECO:0000256" key="3">
    <source>
        <dbReference type="ARBA" id="ARBA00012780"/>
    </source>
</evidence>
<dbReference type="PANTHER" id="PTHR32227">
    <property type="entry name" value="GLUCAN ENDO-1,3-BETA-GLUCOSIDASE BG1-RELATED-RELATED"/>
    <property type="match status" value="1"/>
</dbReference>
<evidence type="ECO:0000256" key="8">
    <source>
        <dbReference type="RuleBase" id="RU004335"/>
    </source>
</evidence>